<feature type="compositionally biased region" description="Low complexity" evidence="9">
    <location>
        <begin position="13"/>
        <end position="22"/>
    </location>
</feature>
<dbReference type="FunFam" id="1.20.5.340:FF:000029">
    <property type="entry name" value="Coiled-coil domain-containing protein 90-like"/>
    <property type="match status" value="1"/>
</dbReference>
<feature type="coiled-coil region" evidence="8">
    <location>
        <begin position="440"/>
        <end position="474"/>
    </location>
</feature>
<keyword evidence="4 10" id="KW-1133">Transmembrane helix</keyword>
<feature type="domain" description="DUF8204" evidence="11">
    <location>
        <begin position="32"/>
        <end position="125"/>
    </location>
</feature>
<dbReference type="GO" id="GO:0005739">
    <property type="term" value="C:mitochondrion"/>
    <property type="evidence" value="ECO:0007669"/>
    <property type="project" value="UniProtKB-SubCell"/>
</dbReference>
<feature type="transmembrane region" description="Helical" evidence="10">
    <location>
        <begin position="475"/>
        <end position="498"/>
    </location>
</feature>
<evidence type="ECO:0000256" key="8">
    <source>
        <dbReference type="SAM" id="Coils"/>
    </source>
</evidence>
<dbReference type="OrthoDB" id="889336at2759"/>
<keyword evidence="7 10" id="KW-0472">Membrane</keyword>
<dbReference type="InterPro" id="IPR024461">
    <property type="entry name" value="CCDC90-like"/>
</dbReference>
<evidence type="ECO:0000256" key="7">
    <source>
        <dbReference type="ARBA" id="ARBA00023136"/>
    </source>
</evidence>
<sequence>MDRSETEREEEPTNSNTNTNTNTKERQVKVAKGKTCKGYLYFSSSLKSKARNPRCIGISRTLQQVPGYIVGQTEMEASKEGRDLTDFNYGCVGYSVYLDRIGKDRVADNQGAKAELPVCVGLEILVDRRLSADEPAPASAPAHIHNREEDGRELPQPRRHRPAHSVGDDFLSRFTRNANLVASGVARNVRRVGNSIKETLDDVLYPYRKRPNLCLILNWKYRRLPGPNLGIWWIFLGLENLNLYWNRMAAAAAYRRWGQLGANSGIRGFGASDLVSSLDKPIYDPSNICLSASVSISVSPSRQLHCRHISQLVKSNGKRLFLVDTLALVRRLEGQGVPSKQAEAITAAITEVLNDSVENVSQSFVSKAEMQKIEMIQESNLSKFKSEVQSSQGHHFSLLQHETEKLRNDIEKMRSELRYEIDKVTAGQRLDLNLERGRIRDELANQNAETNNLTNKLDREIHALRAQLEAAKYDVIKYCIGTLVSISAVGLAVLRILMNPRFRTGKNTGFAVEFWLNLGSVVGSISSLSLTLKLMTTPSFSPFAALRLPLTRIPLLTG</sequence>
<feature type="compositionally biased region" description="Basic and acidic residues" evidence="9">
    <location>
        <begin position="145"/>
        <end position="156"/>
    </location>
</feature>
<dbReference type="GO" id="GO:0016020">
    <property type="term" value="C:membrane"/>
    <property type="evidence" value="ECO:0007669"/>
    <property type="project" value="UniProtKB-SubCell"/>
</dbReference>
<dbReference type="Pfam" id="PF26631">
    <property type="entry name" value="DUF8204"/>
    <property type="match status" value="1"/>
</dbReference>
<evidence type="ECO:0000313" key="13">
    <source>
        <dbReference type="Proteomes" id="UP000737018"/>
    </source>
</evidence>
<dbReference type="PANTHER" id="PTHR14360">
    <property type="entry name" value="PROTEIN FMP32, MITOCHONDRIAL"/>
    <property type="match status" value="1"/>
</dbReference>
<evidence type="ECO:0000256" key="4">
    <source>
        <dbReference type="ARBA" id="ARBA00022989"/>
    </source>
</evidence>
<evidence type="ECO:0000259" key="11">
    <source>
        <dbReference type="Pfam" id="PF26631"/>
    </source>
</evidence>
<feature type="transmembrane region" description="Helical" evidence="10">
    <location>
        <begin position="510"/>
        <end position="532"/>
    </location>
</feature>
<name>A0A8J4RP37_9ROSI</name>
<dbReference type="InterPro" id="IPR058517">
    <property type="entry name" value="DUF8204"/>
</dbReference>
<keyword evidence="5 8" id="KW-0175">Coiled coil</keyword>
<comment type="caution">
    <text evidence="12">The sequence shown here is derived from an EMBL/GenBank/DDBJ whole genome shotgun (WGS) entry which is preliminary data.</text>
</comment>
<dbReference type="Pfam" id="PF07798">
    <property type="entry name" value="CCDC90-like"/>
    <property type="match status" value="1"/>
</dbReference>
<keyword evidence="3 10" id="KW-0812">Transmembrane</keyword>
<feature type="region of interest" description="Disordered" evidence="9">
    <location>
        <begin position="1"/>
        <end position="25"/>
    </location>
</feature>
<proteinExistence type="predicted"/>
<keyword evidence="6" id="KW-0496">Mitochondrion</keyword>
<feature type="region of interest" description="Disordered" evidence="9">
    <location>
        <begin position="135"/>
        <end position="166"/>
    </location>
</feature>
<dbReference type="Proteomes" id="UP000737018">
    <property type="component" value="Unassembled WGS sequence"/>
</dbReference>
<evidence type="ECO:0000256" key="2">
    <source>
        <dbReference type="ARBA" id="ARBA00004370"/>
    </source>
</evidence>
<protein>
    <recommendedName>
        <fullName evidence="11">DUF8204 domain-containing protein</fullName>
    </recommendedName>
</protein>
<organism evidence="12 13">
    <name type="scientific">Castanea mollissima</name>
    <name type="common">Chinese chestnut</name>
    <dbReference type="NCBI Taxonomy" id="60419"/>
    <lineage>
        <taxon>Eukaryota</taxon>
        <taxon>Viridiplantae</taxon>
        <taxon>Streptophyta</taxon>
        <taxon>Embryophyta</taxon>
        <taxon>Tracheophyta</taxon>
        <taxon>Spermatophyta</taxon>
        <taxon>Magnoliopsida</taxon>
        <taxon>eudicotyledons</taxon>
        <taxon>Gunneridae</taxon>
        <taxon>Pentapetalae</taxon>
        <taxon>rosids</taxon>
        <taxon>fabids</taxon>
        <taxon>Fagales</taxon>
        <taxon>Fagaceae</taxon>
        <taxon>Castanea</taxon>
    </lineage>
</organism>
<dbReference type="PANTHER" id="PTHR14360:SF27">
    <property type="entry name" value="COILED-COIL 90B-LIKE PROTEIN (DUF1640)"/>
    <property type="match status" value="1"/>
</dbReference>
<gene>
    <name evidence="12" type="ORF">CMV_006232</name>
</gene>
<evidence type="ECO:0000256" key="5">
    <source>
        <dbReference type="ARBA" id="ARBA00023054"/>
    </source>
</evidence>
<reference evidence="12" key="1">
    <citation type="submission" date="2020-03" db="EMBL/GenBank/DDBJ databases">
        <title>Castanea mollissima Vanexum genome sequencing.</title>
        <authorList>
            <person name="Staton M."/>
        </authorList>
    </citation>
    <scope>NUCLEOTIDE SEQUENCE</scope>
    <source>
        <tissue evidence="12">Leaf</tissue>
    </source>
</reference>
<evidence type="ECO:0000256" key="3">
    <source>
        <dbReference type="ARBA" id="ARBA00022692"/>
    </source>
</evidence>
<keyword evidence="13" id="KW-1185">Reference proteome</keyword>
<comment type="subcellular location">
    <subcellularLocation>
        <location evidence="2">Membrane</location>
    </subcellularLocation>
    <subcellularLocation>
        <location evidence="1">Mitochondrion</location>
    </subcellularLocation>
</comment>
<evidence type="ECO:0000313" key="12">
    <source>
        <dbReference type="EMBL" id="KAF3970025.1"/>
    </source>
</evidence>
<dbReference type="Gene3D" id="1.20.5.340">
    <property type="match status" value="1"/>
</dbReference>
<dbReference type="EMBL" id="JRKL02000579">
    <property type="protein sequence ID" value="KAF3970025.1"/>
    <property type="molecule type" value="Genomic_DNA"/>
</dbReference>
<evidence type="ECO:0000256" key="1">
    <source>
        <dbReference type="ARBA" id="ARBA00004173"/>
    </source>
</evidence>
<evidence type="ECO:0000256" key="10">
    <source>
        <dbReference type="SAM" id="Phobius"/>
    </source>
</evidence>
<accession>A0A8J4RP37</accession>
<dbReference type="AlphaFoldDB" id="A0A8J4RP37"/>
<evidence type="ECO:0000256" key="6">
    <source>
        <dbReference type="ARBA" id="ARBA00023128"/>
    </source>
</evidence>
<evidence type="ECO:0000256" key="9">
    <source>
        <dbReference type="SAM" id="MobiDB-lite"/>
    </source>
</evidence>